<dbReference type="InterPro" id="IPR010562">
    <property type="entry name" value="Haemolymph_juvenile_hormone-bd"/>
</dbReference>
<reference evidence="2" key="1">
    <citation type="journal article" date="2014" name="BMC Genomics">
        <title>Characterizing the developmental transcriptome of the oriental fruit fly, Bactrocera dorsalis (Diptera: Tephritidae) through comparative genomic analysis with Drosophila melanogaster utilizing modENCODE datasets.</title>
        <authorList>
            <person name="Geib S.M."/>
            <person name="Calla B."/>
            <person name="Hall B."/>
            <person name="Hou S."/>
            <person name="Manoukis N.C."/>
        </authorList>
    </citation>
    <scope>NUCLEOTIDE SEQUENCE</scope>
    <source>
        <strain evidence="2">Punador</strain>
    </source>
</reference>
<keyword evidence="1" id="KW-0732">Signal</keyword>
<dbReference type="EMBL" id="GAKP01000388">
    <property type="protein sequence ID" value="JAC58564.1"/>
    <property type="molecule type" value="Transcribed_RNA"/>
</dbReference>
<dbReference type="KEGG" id="bdr:105232432"/>
<dbReference type="SMART" id="SM00700">
    <property type="entry name" value="JHBP"/>
    <property type="match status" value="1"/>
</dbReference>
<dbReference type="OrthoDB" id="8196554at2759"/>
<sequence length="267" mass="29405">MSRISYVLVILACLNGWCAASFQLKVDMPKLPNITPLTALPPGIPTCVGTNSDLNACIKNGLKEIKPRLKSGIPELSIPPLDPLVLGSHKVEMTDDFAKGYLNVHNLIIKGISESTVDTLNLEMQGDHVKLQVTTKTPSIEKQGAFQGELTAEGLNLKPEGQFTSKLTDLQLDIEAEGDLTEREGHKYLQLKSFNLIPQIGDLEFNADNIVPDKGLNTVILAVINSHWPTFYKLLVKETRTTWEPIVLFVANAYLTAVPFDLFIDTP</sequence>
<evidence type="ECO:0000256" key="1">
    <source>
        <dbReference type="SAM" id="SignalP"/>
    </source>
</evidence>
<dbReference type="GO" id="GO:0005615">
    <property type="term" value="C:extracellular space"/>
    <property type="evidence" value="ECO:0007669"/>
    <property type="project" value="TreeGrafter"/>
</dbReference>
<organism evidence="2">
    <name type="scientific">Bactrocera dorsalis</name>
    <name type="common">Oriental fruit fly</name>
    <name type="synonym">Dacus dorsalis</name>
    <dbReference type="NCBI Taxonomy" id="27457"/>
    <lineage>
        <taxon>Eukaryota</taxon>
        <taxon>Metazoa</taxon>
        <taxon>Ecdysozoa</taxon>
        <taxon>Arthropoda</taxon>
        <taxon>Hexapoda</taxon>
        <taxon>Insecta</taxon>
        <taxon>Pterygota</taxon>
        <taxon>Neoptera</taxon>
        <taxon>Endopterygota</taxon>
        <taxon>Diptera</taxon>
        <taxon>Brachycera</taxon>
        <taxon>Muscomorpha</taxon>
        <taxon>Tephritoidea</taxon>
        <taxon>Tephritidae</taxon>
        <taxon>Bactrocera</taxon>
        <taxon>Bactrocera</taxon>
    </lineage>
</organism>
<accession>A0A034WV97</accession>
<dbReference type="RefSeq" id="XP_011212411.2">
    <property type="nucleotide sequence ID" value="XM_011214109.4"/>
</dbReference>
<dbReference type="PANTHER" id="PTHR11008">
    <property type="entry name" value="PROTEIN TAKEOUT-LIKE PROTEIN"/>
    <property type="match status" value="1"/>
</dbReference>
<dbReference type="AlphaFoldDB" id="A0A034WV97"/>
<feature type="chain" id="PRO_5044537755" evidence="1">
    <location>
        <begin position="20"/>
        <end position="267"/>
    </location>
</feature>
<dbReference type="Gene3D" id="3.15.10.30">
    <property type="entry name" value="Haemolymph juvenile hormone binding protein"/>
    <property type="match status" value="1"/>
</dbReference>
<feature type="signal peptide" evidence="1">
    <location>
        <begin position="1"/>
        <end position="19"/>
    </location>
</feature>
<protein>
    <submittedName>
        <fullName evidence="2">Uncharacterized protein</fullName>
    </submittedName>
</protein>
<dbReference type="InterPro" id="IPR038606">
    <property type="entry name" value="To_sf"/>
</dbReference>
<dbReference type="GeneID" id="105232432"/>
<name>A0A034WV97_BACDO</name>
<evidence type="ECO:0000313" key="2">
    <source>
        <dbReference type="EMBL" id="JAC58564.1"/>
    </source>
</evidence>
<dbReference type="Pfam" id="PF06585">
    <property type="entry name" value="JHBP"/>
    <property type="match status" value="1"/>
</dbReference>
<dbReference type="PANTHER" id="PTHR11008:SF18">
    <property type="entry name" value="BCDNA.GH05536-RELATED"/>
    <property type="match status" value="1"/>
</dbReference>
<proteinExistence type="predicted"/>